<organism evidence="2">
    <name type="scientific">Corethrella appendiculata</name>
    <dbReference type="NCBI Taxonomy" id="1370023"/>
    <lineage>
        <taxon>Eukaryota</taxon>
        <taxon>Metazoa</taxon>
        <taxon>Ecdysozoa</taxon>
        <taxon>Arthropoda</taxon>
        <taxon>Hexapoda</taxon>
        <taxon>Insecta</taxon>
        <taxon>Pterygota</taxon>
        <taxon>Neoptera</taxon>
        <taxon>Endopterygota</taxon>
        <taxon>Diptera</taxon>
        <taxon>Nematocera</taxon>
        <taxon>Culicoidea</taxon>
        <taxon>Chaoboridae</taxon>
        <taxon>Corethrella</taxon>
    </lineage>
</organism>
<dbReference type="PANTHER" id="PTHR13177">
    <property type="entry name" value="DEATH-ASSOCIATED PROTEIN 1"/>
    <property type="match status" value="1"/>
</dbReference>
<dbReference type="GO" id="GO:0034198">
    <property type="term" value="P:cellular response to amino acid starvation"/>
    <property type="evidence" value="ECO:0007669"/>
    <property type="project" value="TreeGrafter"/>
</dbReference>
<dbReference type="InterPro" id="IPR024130">
    <property type="entry name" value="DAP1/DAPL1"/>
</dbReference>
<evidence type="ECO:0000313" key="2">
    <source>
        <dbReference type="EMBL" id="JAB57253.1"/>
    </source>
</evidence>
<accession>U5EXB4</accession>
<reference evidence="2" key="1">
    <citation type="journal article" date="2014" name="Insect Biochem. Mol. Biol.">
        <title>An insight into the sialome of the frog biting fly, Corethrella appendiculata.</title>
        <authorList>
            <person name="Ribeiro J.M.C."/>
            <person name="Chagas A.C."/>
            <person name="Pham V.M."/>
            <person name="Lounibos L.P."/>
            <person name="Calvo E."/>
        </authorList>
    </citation>
    <scope>NUCLEOTIDE SEQUENCE</scope>
    <source>
        <tissue evidence="2">Salivary glands</tissue>
    </source>
</reference>
<feature type="region of interest" description="Disordered" evidence="1">
    <location>
        <begin position="21"/>
        <end position="98"/>
    </location>
</feature>
<feature type="compositionally biased region" description="Polar residues" evidence="1">
    <location>
        <begin position="50"/>
        <end position="61"/>
    </location>
</feature>
<dbReference type="AlphaFoldDB" id="U5EXB4"/>
<dbReference type="PANTHER" id="PTHR13177:SF4">
    <property type="entry name" value="GEO09647P1"/>
    <property type="match status" value="1"/>
</dbReference>
<dbReference type="GO" id="GO:0010507">
    <property type="term" value="P:negative regulation of autophagy"/>
    <property type="evidence" value="ECO:0007669"/>
    <property type="project" value="TreeGrafter"/>
</dbReference>
<dbReference type="GO" id="GO:0097190">
    <property type="term" value="P:apoptotic signaling pathway"/>
    <property type="evidence" value="ECO:0007669"/>
    <property type="project" value="TreeGrafter"/>
</dbReference>
<evidence type="ECO:0000256" key="1">
    <source>
        <dbReference type="SAM" id="MobiDB-lite"/>
    </source>
</evidence>
<protein>
    <recommendedName>
        <fullName evidence="3">Death-associated protein 1</fullName>
    </recommendedName>
</protein>
<dbReference type="GO" id="GO:0070513">
    <property type="term" value="F:death domain binding"/>
    <property type="evidence" value="ECO:0007669"/>
    <property type="project" value="TreeGrafter"/>
</dbReference>
<dbReference type="EMBL" id="GANO01002618">
    <property type="protein sequence ID" value="JAB57253.1"/>
    <property type="molecule type" value="mRNA"/>
</dbReference>
<name>U5EXB4_9DIPT</name>
<feature type="compositionally biased region" description="Basic and acidic residues" evidence="1">
    <location>
        <begin position="62"/>
        <end position="73"/>
    </location>
</feature>
<proteinExistence type="evidence at transcript level"/>
<dbReference type="Pfam" id="PF15228">
    <property type="entry name" value="DAP"/>
    <property type="match status" value="1"/>
</dbReference>
<evidence type="ECO:0008006" key="3">
    <source>
        <dbReference type="Google" id="ProtNLM"/>
    </source>
</evidence>
<sequence length="98" mass="10638">MSDDEKVAGRLPAVKAGGMRIVQHKTSSNHSSPGKDPVEVIGYSNPPPNVQTGELVSQTTTQREHHSIEESQAAHHAKPPKAVNNHAPVNHIQQPRKM</sequence>